<organism evidence="1 2">
    <name type="scientific">Pseudonocardia hispaniensis</name>
    <dbReference type="NCBI Taxonomy" id="904933"/>
    <lineage>
        <taxon>Bacteria</taxon>
        <taxon>Bacillati</taxon>
        <taxon>Actinomycetota</taxon>
        <taxon>Actinomycetes</taxon>
        <taxon>Pseudonocardiales</taxon>
        <taxon>Pseudonocardiaceae</taxon>
        <taxon>Pseudonocardia</taxon>
    </lineage>
</organism>
<evidence type="ECO:0000313" key="1">
    <source>
        <dbReference type="EMBL" id="MFC5995769.1"/>
    </source>
</evidence>
<dbReference type="PANTHER" id="PTHR20854:SF4">
    <property type="entry name" value="INOSITOL-1-MONOPHOSPHATASE-RELATED"/>
    <property type="match status" value="1"/>
</dbReference>
<dbReference type="Gene3D" id="3.40.190.80">
    <property type="match status" value="1"/>
</dbReference>
<dbReference type="Proteomes" id="UP001596302">
    <property type="component" value="Unassembled WGS sequence"/>
</dbReference>
<keyword evidence="2" id="KW-1185">Reference proteome</keyword>
<proteinExistence type="predicted"/>
<name>A0ABW1J5H6_9PSEU</name>
<dbReference type="CDD" id="cd01637">
    <property type="entry name" value="IMPase_like"/>
    <property type="match status" value="1"/>
</dbReference>
<dbReference type="RefSeq" id="WP_379586036.1">
    <property type="nucleotide sequence ID" value="NZ_JBHSQW010000034.1"/>
</dbReference>
<evidence type="ECO:0000313" key="2">
    <source>
        <dbReference type="Proteomes" id="UP001596302"/>
    </source>
</evidence>
<comment type="caution">
    <text evidence="1">The sequence shown here is derived from an EMBL/GenBank/DDBJ whole genome shotgun (WGS) entry which is preliminary data.</text>
</comment>
<dbReference type="PANTHER" id="PTHR20854">
    <property type="entry name" value="INOSITOL MONOPHOSPHATASE"/>
    <property type="match status" value="1"/>
</dbReference>
<reference evidence="2" key="1">
    <citation type="journal article" date="2019" name="Int. J. Syst. Evol. Microbiol.">
        <title>The Global Catalogue of Microorganisms (GCM) 10K type strain sequencing project: providing services to taxonomists for standard genome sequencing and annotation.</title>
        <authorList>
            <consortium name="The Broad Institute Genomics Platform"/>
            <consortium name="The Broad Institute Genome Sequencing Center for Infectious Disease"/>
            <person name="Wu L."/>
            <person name="Ma J."/>
        </authorList>
    </citation>
    <scope>NUCLEOTIDE SEQUENCE [LARGE SCALE GENOMIC DNA]</scope>
    <source>
        <strain evidence="2">CCM 8391</strain>
    </source>
</reference>
<gene>
    <name evidence="1" type="ORF">ACFQE5_16275</name>
</gene>
<dbReference type="Pfam" id="PF00459">
    <property type="entry name" value="Inositol_P"/>
    <property type="match status" value="1"/>
</dbReference>
<dbReference type="Gene3D" id="3.30.540.10">
    <property type="entry name" value="Fructose-1,6-Bisphosphatase, subunit A, domain 1"/>
    <property type="match status" value="1"/>
</dbReference>
<dbReference type="EMBL" id="JBHSQW010000034">
    <property type="protein sequence ID" value="MFC5995769.1"/>
    <property type="molecule type" value="Genomic_DNA"/>
</dbReference>
<accession>A0ABW1J5H6</accession>
<dbReference type="SUPFAM" id="SSF56655">
    <property type="entry name" value="Carbohydrate phosphatase"/>
    <property type="match status" value="1"/>
</dbReference>
<sequence>MNGHSEYQELLPQAVEVAHEVGAHVEARHSSTPVAADDMSAVLAAFHTVDDPAAALLRRRLGAIRPQAVSADDELGPVVAMDGEMWVCDAIDGAVQFLQGLPYWGVSIALVRDGEPVLAVLWMPRLDLLYTAIIGGGARLNGRPVTASRKKLAAALVCTSQPPFNTEPERAGTSLTAMLRHTLAVRNLGPTSLQIAQVASGHVDAFWEYGEDANNLLPGALIAREGGAIVTDADGNPWHPTSTSFLAAAPTLHADVLKVLGTPP</sequence>
<dbReference type="InterPro" id="IPR000760">
    <property type="entry name" value="Inositol_monophosphatase-like"/>
</dbReference>
<protein>
    <submittedName>
        <fullName evidence="1">Inositol monophosphatase family protein</fullName>
    </submittedName>
</protein>
<dbReference type="PRINTS" id="PR00377">
    <property type="entry name" value="IMPHPHTASES"/>
</dbReference>